<gene>
    <name evidence="1" type="ORF">DHETER_LOCUS511</name>
</gene>
<dbReference type="Proteomes" id="UP000789702">
    <property type="component" value="Unassembled WGS sequence"/>
</dbReference>
<protein>
    <submittedName>
        <fullName evidence="1">425_t:CDS:1</fullName>
    </submittedName>
</protein>
<accession>A0ACA9K0E3</accession>
<evidence type="ECO:0000313" key="2">
    <source>
        <dbReference type="Proteomes" id="UP000789702"/>
    </source>
</evidence>
<evidence type="ECO:0000313" key="1">
    <source>
        <dbReference type="EMBL" id="CAG8445065.1"/>
    </source>
</evidence>
<comment type="caution">
    <text evidence="1">The sequence shown here is derived from an EMBL/GenBank/DDBJ whole genome shotgun (WGS) entry which is preliminary data.</text>
</comment>
<name>A0ACA9K0E3_9GLOM</name>
<keyword evidence="2" id="KW-1185">Reference proteome</keyword>
<dbReference type="EMBL" id="CAJVPU010000257">
    <property type="protein sequence ID" value="CAG8445065.1"/>
    <property type="molecule type" value="Genomic_DNA"/>
</dbReference>
<proteinExistence type="predicted"/>
<sequence>MVLLAFELRHFSIPFNLEFMKPKSHSLTLFIKFSPFIRSLKSIFTPTTFLFSIPALAYFVNNNISFLILSIMNPPTFMVLGNLKIITTGLFYNIFLDKKLNRIQWIALLMLFLGSIISQIRFSNGGKPEIITSLFGFLLIVIFSCISAMASVYTEYIMSNIFKNESIHLQNIKLYLFGSLFNGLMYYFSTFSSFSSFNKKSVSNYDGFFSSLFPIHYLIIFSACSMGLITSAIIRYSGSITKIYSTSMAMFLSSFMSWIILDNYKPNILFFVGALLCCFSLQMYNNSKIENYEK</sequence>
<organism evidence="1 2">
    <name type="scientific">Dentiscutata heterogama</name>
    <dbReference type="NCBI Taxonomy" id="1316150"/>
    <lineage>
        <taxon>Eukaryota</taxon>
        <taxon>Fungi</taxon>
        <taxon>Fungi incertae sedis</taxon>
        <taxon>Mucoromycota</taxon>
        <taxon>Glomeromycotina</taxon>
        <taxon>Glomeromycetes</taxon>
        <taxon>Diversisporales</taxon>
        <taxon>Gigasporaceae</taxon>
        <taxon>Dentiscutata</taxon>
    </lineage>
</organism>
<reference evidence="1" key="1">
    <citation type="submission" date="2021-06" db="EMBL/GenBank/DDBJ databases">
        <authorList>
            <person name="Kallberg Y."/>
            <person name="Tangrot J."/>
            <person name="Rosling A."/>
        </authorList>
    </citation>
    <scope>NUCLEOTIDE SEQUENCE</scope>
    <source>
        <strain evidence="1">IL203A</strain>
    </source>
</reference>